<dbReference type="SUPFAM" id="SSF53300">
    <property type="entry name" value="vWA-like"/>
    <property type="match status" value="1"/>
</dbReference>
<dbReference type="InterPro" id="IPR036465">
    <property type="entry name" value="vWFA_dom_sf"/>
</dbReference>
<dbReference type="InterPro" id="IPR021908">
    <property type="entry name" value="YfbK_C"/>
</dbReference>
<sequence length="563" mass="62130">MKNKSTILLTPFMLFTACTVNTLEKKELNSDSTSPSVMVSEIEASPPPPSPVPVVMSMPSPMMVSEIEASPPLPSPVPVAMSMPSPMPVPPPQMEMANTEAYNSIQENKFKEVASSPLSTFSTDVDTASYANVRRFLNDKSASLPPKDSVRIEELINYFSYDYKEPQNKDPFYINTRVGNSIWNSDSKIIEIALQTKKPNIEKLPASNLVFLLDVSGSMGNANKLPLLKKSLKLLVKQLRAKDRVSMVVYAGNSGLVLDKARGDEEVKIVEALDKLNAGGSTAGGAGIKLAYKVAGEAFIEGGNNRVILATDGDFNVGQSSQEELVNLIEKKREEGVFLTVLGFGMGNYKDGKMEQLADKGNGNYAYIDNLLEAKKVLVTQMSGTLYTVAKDVKVQVEFNPKRVHSYRLIGYENRALANRDFNDDTKDAGEIGMGHSVTVLYEVVLASKEVKSKVDDLKYQRSIEDSNELATVKIRYKKPDGDISTKMSKIISDSDADINKKDFDFTQTVAGFGMLLRDSEYKKSLTFSQLIELAKNSKGEDREGYRAEFIKMMEKAELLDLK</sequence>
<dbReference type="PROSITE" id="PS50234">
    <property type="entry name" value="VWFA"/>
    <property type="match status" value="1"/>
</dbReference>
<dbReference type="InterPro" id="IPR051266">
    <property type="entry name" value="CLCR"/>
</dbReference>
<gene>
    <name evidence="2" type="ORF">HELGO_WM8936</name>
</gene>
<dbReference type="SMART" id="SM00327">
    <property type="entry name" value="VWA"/>
    <property type="match status" value="1"/>
</dbReference>
<dbReference type="InterPro" id="IPR002035">
    <property type="entry name" value="VWF_A"/>
</dbReference>
<dbReference type="Pfam" id="PF00092">
    <property type="entry name" value="VWA"/>
    <property type="match status" value="1"/>
</dbReference>
<protein>
    <submittedName>
        <fullName evidence="2">von Willebrand factor type A domain protein</fullName>
    </submittedName>
</protein>
<name>A0A6S6TXT7_9BACT</name>
<dbReference type="InterPro" id="IPR022156">
    <property type="entry name" value="Uncharacterised_YfbK_N"/>
</dbReference>
<dbReference type="AlphaFoldDB" id="A0A6S6TXT7"/>
<dbReference type="EMBL" id="CACVAX010000056">
    <property type="protein sequence ID" value="CAA6820016.1"/>
    <property type="molecule type" value="Genomic_DNA"/>
</dbReference>
<organism evidence="2">
    <name type="scientific">uncultured Sulfurovum sp</name>
    <dbReference type="NCBI Taxonomy" id="269237"/>
    <lineage>
        <taxon>Bacteria</taxon>
        <taxon>Pseudomonadati</taxon>
        <taxon>Campylobacterota</taxon>
        <taxon>Epsilonproteobacteria</taxon>
        <taxon>Campylobacterales</taxon>
        <taxon>Sulfurovaceae</taxon>
        <taxon>Sulfurovum</taxon>
        <taxon>environmental samples</taxon>
    </lineage>
</organism>
<proteinExistence type="predicted"/>
<dbReference type="Pfam" id="PF12450">
    <property type="entry name" value="vWF_A"/>
    <property type="match status" value="1"/>
</dbReference>
<reference evidence="2" key="1">
    <citation type="submission" date="2020-01" db="EMBL/GenBank/DDBJ databases">
        <authorList>
            <person name="Meier V. D."/>
            <person name="Meier V D."/>
        </authorList>
    </citation>
    <scope>NUCLEOTIDE SEQUENCE</scope>
    <source>
        <strain evidence="2">HLG_WM_MAG_04</strain>
    </source>
</reference>
<dbReference type="Gene3D" id="3.40.50.410">
    <property type="entry name" value="von Willebrand factor, type A domain"/>
    <property type="match status" value="1"/>
</dbReference>
<feature type="domain" description="VWFA" evidence="1">
    <location>
        <begin position="208"/>
        <end position="386"/>
    </location>
</feature>
<evidence type="ECO:0000313" key="2">
    <source>
        <dbReference type="EMBL" id="CAA6820016.1"/>
    </source>
</evidence>
<dbReference type="PANTHER" id="PTHR10579:SF43">
    <property type="entry name" value="ZINC FINGER (C3HC4-TYPE RING FINGER) FAMILY PROTEIN"/>
    <property type="match status" value="1"/>
</dbReference>
<evidence type="ECO:0000259" key="1">
    <source>
        <dbReference type="PROSITE" id="PS50234"/>
    </source>
</evidence>
<dbReference type="PROSITE" id="PS51257">
    <property type="entry name" value="PROKAR_LIPOPROTEIN"/>
    <property type="match status" value="1"/>
</dbReference>
<dbReference type="Pfam" id="PF12034">
    <property type="entry name" value="YfbK_C"/>
    <property type="match status" value="1"/>
</dbReference>
<dbReference type="PANTHER" id="PTHR10579">
    <property type="entry name" value="CALCIUM-ACTIVATED CHLORIDE CHANNEL REGULATOR"/>
    <property type="match status" value="1"/>
</dbReference>
<accession>A0A6S6TXT7</accession>